<dbReference type="PROSITE" id="PS50173">
    <property type="entry name" value="UMUC"/>
    <property type="match status" value="1"/>
</dbReference>
<dbReference type="GO" id="GO:0006260">
    <property type="term" value="P:DNA replication"/>
    <property type="evidence" value="ECO:0007669"/>
    <property type="project" value="UniProtKB-KW"/>
</dbReference>
<dbReference type="Gene3D" id="3.30.1490.100">
    <property type="entry name" value="DNA polymerase, Y-family, little finger domain"/>
    <property type="match status" value="1"/>
</dbReference>
<dbReference type="SUPFAM" id="SSF56672">
    <property type="entry name" value="DNA/RNA polymerases"/>
    <property type="match status" value="1"/>
</dbReference>
<evidence type="ECO:0000256" key="15">
    <source>
        <dbReference type="ARBA" id="ARBA00023204"/>
    </source>
</evidence>
<gene>
    <name evidence="18" type="ORF">S01H4_03763</name>
</gene>
<evidence type="ECO:0000256" key="1">
    <source>
        <dbReference type="ARBA" id="ARBA00001946"/>
    </source>
</evidence>
<dbReference type="Pfam" id="PF00817">
    <property type="entry name" value="IMS"/>
    <property type="match status" value="1"/>
</dbReference>
<keyword evidence="15" id="KW-0234">DNA repair</keyword>
<evidence type="ECO:0000256" key="14">
    <source>
        <dbReference type="ARBA" id="ARBA00023125"/>
    </source>
</evidence>
<keyword evidence="12" id="KW-0460">Magnesium</keyword>
<dbReference type="GO" id="GO:0003887">
    <property type="term" value="F:DNA-directed DNA polymerase activity"/>
    <property type="evidence" value="ECO:0007669"/>
    <property type="project" value="UniProtKB-KW"/>
</dbReference>
<evidence type="ECO:0000256" key="10">
    <source>
        <dbReference type="ARBA" id="ARBA00022723"/>
    </source>
</evidence>
<evidence type="ECO:0000256" key="4">
    <source>
        <dbReference type="ARBA" id="ARBA00012417"/>
    </source>
</evidence>
<dbReference type="NCBIfam" id="NF002677">
    <property type="entry name" value="PRK02406.1"/>
    <property type="match status" value="1"/>
</dbReference>
<sequence length="389" mass="43870">MRKIIHIDMDAFFAQIEQRDTCQYKNKPLIVGGPLNRGVISSASYEARKYGLHSGMPLTRAKRLCPEGIFIPVNMEKYLKESIRIREIFFQFTPLVEFIGCDEAFLDITGCEKLFGNELEIAKKIKGRIYEQTNLTSSAGIGPNKFLAKLASSIGKPDGLTVLENTKEVLEKVKLLPISYIWGVGRVTGEELKSMGIETIGDLANAPPEIIENKFGEPGRVIHKMANGIDNRKVTPNQEPKSIGREITYSKDVDDFGILRSTLLLLSQKISRNLRLKKYKGKAVTLKVRFSDFKTVTRRTTLKKYTSGIFDIHRSSVLLLKNFDLKRKKIRLIGVSVSDLKSTFMLENLLSPSESEDENLAEAIDKISDKFGEDKLTIARLADKYEILD</sequence>
<keyword evidence="9" id="KW-0235">DNA replication</keyword>
<feature type="domain" description="UmuC" evidence="17">
    <location>
        <begin position="4"/>
        <end position="185"/>
    </location>
</feature>
<keyword evidence="8" id="KW-0548">Nucleotidyltransferase</keyword>
<dbReference type="InterPro" id="IPR050116">
    <property type="entry name" value="DNA_polymerase-Y"/>
</dbReference>
<evidence type="ECO:0000256" key="8">
    <source>
        <dbReference type="ARBA" id="ARBA00022695"/>
    </source>
</evidence>
<keyword evidence="11" id="KW-0227">DNA damage</keyword>
<proteinExistence type="inferred from homology"/>
<dbReference type="SUPFAM" id="SSF100879">
    <property type="entry name" value="Lesion bypass DNA polymerase (Y-family), little finger domain"/>
    <property type="match status" value="1"/>
</dbReference>
<dbReference type="GO" id="GO:0046872">
    <property type="term" value="F:metal ion binding"/>
    <property type="evidence" value="ECO:0007669"/>
    <property type="project" value="UniProtKB-KW"/>
</dbReference>
<evidence type="ECO:0000256" key="3">
    <source>
        <dbReference type="ARBA" id="ARBA00010945"/>
    </source>
</evidence>
<evidence type="ECO:0000256" key="11">
    <source>
        <dbReference type="ARBA" id="ARBA00022763"/>
    </source>
</evidence>
<dbReference type="PANTHER" id="PTHR11076">
    <property type="entry name" value="DNA REPAIR POLYMERASE UMUC / TRANSFERASE FAMILY MEMBER"/>
    <property type="match status" value="1"/>
</dbReference>
<protein>
    <recommendedName>
        <fullName evidence="4">DNA-directed DNA polymerase</fullName>
        <ecNumber evidence="4">2.7.7.7</ecNumber>
    </recommendedName>
</protein>
<evidence type="ECO:0000256" key="16">
    <source>
        <dbReference type="ARBA" id="ARBA00049244"/>
    </source>
</evidence>
<dbReference type="InterPro" id="IPR022880">
    <property type="entry name" value="DNApol_IV"/>
</dbReference>
<dbReference type="EMBL" id="BART01000950">
    <property type="protein sequence ID" value="GAG59359.1"/>
    <property type="molecule type" value="Genomic_DNA"/>
</dbReference>
<evidence type="ECO:0000256" key="2">
    <source>
        <dbReference type="ARBA" id="ARBA00004496"/>
    </source>
</evidence>
<dbReference type="Gene3D" id="3.40.1170.60">
    <property type="match status" value="1"/>
</dbReference>
<comment type="similarity">
    <text evidence="3">Belongs to the DNA polymerase type-Y family.</text>
</comment>
<dbReference type="GO" id="GO:0006281">
    <property type="term" value="P:DNA repair"/>
    <property type="evidence" value="ECO:0007669"/>
    <property type="project" value="UniProtKB-KW"/>
</dbReference>
<evidence type="ECO:0000256" key="7">
    <source>
        <dbReference type="ARBA" id="ARBA00022679"/>
    </source>
</evidence>
<comment type="caution">
    <text evidence="18">The sequence shown here is derived from an EMBL/GenBank/DDBJ whole genome shotgun (WGS) entry which is preliminary data.</text>
</comment>
<keyword evidence="7" id="KW-0808">Transferase</keyword>
<dbReference type="CDD" id="cd03586">
    <property type="entry name" value="PolY_Pol_IV_kappa"/>
    <property type="match status" value="1"/>
</dbReference>
<dbReference type="InterPro" id="IPR053848">
    <property type="entry name" value="IMS_HHH_1"/>
</dbReference>
<dbReference type="AlphaFoldDB" id="X0YSC4"/>
<organism evidence="18">
    <name type="scientific">marine sediment metagenome</name>
    <dbReference type="NCBI Taxonomy" id="412755"/>
    <lineage>
        <taxon>unclassified sequences</taxon>
        <taxon>metagenomes</taxon>
        <taxon>ecological metagenomes</taxon>
    </lineage>
</organism>
<dbReference type="Pfam" id="PF11799">
    <property type="entry name" value="IMS_C"/>
    <property type="match status" value="1"/>
</dbReference>
<comment type="subcellular location">
    <subcellularLocation>
        <location evidence="2">Cytoplasm</location>
    </subcellularLocation>
</comment>
<dbReference type="InterPro" id="IPR001126">
    <property type="entry name" value="UmuC"/>
</dbReference>
<dbReference type="InterPro" id="IPR043502">
    <property type="entry name" value="DNA/RNA_pol_sf"/>
</dbReference>
<dbReference type="PANTHER" id="PTHR11076:SF33">
    <property type="entry name" value="DNA POLYMERASE KAPPA"/>
    <property type="match status" value="1"/>
</dbReference>
<dbReference type="GO" id="GO:0042276">
    <property type="term" value="P:error-prone translesion synthesis"/>
    <property type="evidence" value="ECO:0007669"/>
    <property type="project" value="TreeGrafter"/>
</dbReference>
<accession>X0YSC4</accession>
<keyword evidence="5" id="KW-0515">Mutator protein</keyword>
<dbReference type="EC" id="2.7.7.7" evidence="4"/>
<dbReference type="InterPro" id="IPR036775">
    <property type="entry name" value="DNA_pol_Y-fam_lit_finger_sf"/>
</dbReference>
<keyword evidence="14" id="KW-0238">DNA-binding</keyword>
<evidence type="ECO:0000256" key="9">
    <source>
        <dbReference type="ARBA" id="ARBA00022705"/>
    </source>
</evidence>
<dbReference type="InterPro" id="IPR017961">
    <property type="entry name" value="DNA_pol_Y-fam_little_finger"/>
</dbReference>
<evidence type="ECO:0000256" key="13">
    <source>
        <dbReference type="ARBA" id="ARBA00022932"/>
    </source>
</evidence>
<comment type="catalytic activity">
    <reaction evidence="16">
        <text>DNA(n) + a 2'-deoxyribonucleoside 5'-triphosphate = DNA(n+1) + diphosphate</text>
        <dbReference type="Rhea" id="RHEA:22508"/>
        <dbReference type="Rhea" id="RHEA-COMP:17339"/>
        <dbReference type="Rhea" id="RHEA-COMP:17340"/>
        <dbReference type="ChEBI" id="CHEBI:33019"/>
        <dbReference type="ChEBI" id="CHEBI:61560"/>
        <dbReference type="ChEBI" id="CHEBI:173112"/>
        <dbReference type="EC" id="2.7.7.7"/>
    </reaction>
</comment>
<keyword evidence="13" id="KW-0239">DNA-directed DNA polymerase</keyword>
<dbReference type="InterPro" id="IPR043128">
    <property type="entry name" value="Rev_trsase/Diguanyl_cyclase"/>
</dbReference>
<dbReference type="Gene3D" id="3.30.70.270">
    <property type="match status" value="1"/>
</dbReference>
<dbReference type="HAMAP" id="MF_01113">
    <property type="entry name" value="DNApol_IV"/>
    <property type="match status" value="1"/>
</dbReference>
<dbReference type="Gene3D" id="1.10.150.20">
    <property type="entry name" value="5' to 3' exonuclease, C-terminal subdomain"/>
    <property type="match status" value="1"/>
</dbReference>
<keyword evidence="6" id="KW-0963">Cytoplasm</keyword>
<evidence type="ECO:0000313" key="18">
    <source>
        <dbReference type="EMBL" id="GAG59359.1"/>
    </source>
</evidence>
<reference evidence="18" key="1">
    <citation type="journal article" date="2014" name="Front. Microbiol.">
        <title>High frequency of phylogenetically diverse reductive dehalogenase-homologous genes in deep subseafloor sedimentary metagenomes.</title>
        <authorList>
            <person name="Kawai M."/>
            <person name="Futagami T."/>
            <person name="Toyoda A."/>
            <person name="Takaki Y."/>
            <person name="Nishi S."/>
            <person name="Hori S."/>
            <person name="Arai W."/>
            <person name="Tsubouchi T."/>
            <person name="Morono Y."/>
            <person name="Uchiyama I."/>
            <person name="Ito T."/>
            <person name="Fujiyama A."/>
            <person name="Inagaki F."/>
            <person name="Takami H."/>
        </authorList>
    </citation>
    <scope>NUCLEOTIDE SEQUENCE</scope>
    <source>
        <strain evidence="18">Expedition CK06-06</strain>
    </source>
</reference>
<comment type="cofactor">
    <cofactor evidence="1">
        <name>Mg(2+)</name>
        <dbReference type="ChEBI" id="CHEBI:18420"/>
    </cofactor>
</comment>
<dbReference type="FunFam" id="3.30.1490.100:FF:000004">
    <property type="entry name" value="DNA polymerase IV"/>
    <property type="match status" value="1"/>
</dbReference>
<dbReference type="GO" id="GO:0003684">
    <property type="term" value="F:damaged DNA binding"/>
    <property type="evidence" value="ECO:0007669"/>
    <property type="project" value="InterPro"/>
</dbReference>
<evidence type="ECO:0000256" key="5">
    <source>
        <dbReference type="ARBA" id="ARBA00022457"/>
    </source>
</evidence>
<keyword evidence="10" id="KW-0479">Metal-binding</keyword>
<evidence type="ECO:0000256" key="12">
    <source>
        <dbReference type="ARBA" id="ARBA00022842"/>
    </source>
</evidence>
<name>X0YSC4_9ZZZZ</name>
<evidence type="ECO:0000256" key="6">
    <source>
        <dbReference type="ARBA" id="ARBA00022490"/>
    </source>
</evidence>
<evidence type="ECO:0000259" key="17">
    <source>
        <dbReference type="PROSITE" id="PS50173"/>
    </source>
</evidence>
<dbReference type="Pfam" id="PF21999">
    <property type="entry name" value="IMS_HHH_1"/>
    <property type="match status" value="1"/>
</dbReference>
<dbReference type="GO" id="GO:0009432">
    <property type="term" value="P:SOS response"/>
    <property type="evidence" value="ECO:0007669"/>
    <property type="project" value="TreeGrafter"/>
</dbReference>
<dbReference type="GO" id="GO:0005829">
    <property type="term" value="C:cytosol"/>
    <property type="evidence" value="ECO:0007669"/>
    <property type="project" value="TreeGrafter"/>
</dbReference>